<name>A0A6P7HD25_DIAVI</name>
<proteinExistence type="predicted"/>
<dbReference type="AlphaFoldDB" id="A0A6P7HD25"/>
<organism evidence="1">
    <name type="scientific">Diabrotica virgifera virgifera</name>
    <name type="common">western corn rootworm</name>
    <dbReference type="NCBI Taxonomy" id="50390"/>
    <lineage>
        <taxon>Eukaryota</taxon>
        <taxon>Metazoa</taxon>
        <taxon>Ecdysozoa</taxon>
        <taxon>Arthropoda</taxon>
        <taxon>Hexapoda</taxon>
        <taxon>Insecta</taxon>
        <taxon>Pterygota</taxon>
        <taxon>Neoptera</taxon>
        <taxon>Endopterygota</taxon>
        <taxon>Coleoptera</taxon>
        <taxon>Polyphaga</taxon>
        <taxon>Cucujiformia</taxon>
        <taxon>Chrysomeloidea</taxon>
        <taxon>Chrysomelidae</taxon>
        <taxon>Galerucinae</taxon>
        <taxon>Diabroticina</taxon>
        <taxon>Diabroticites</taxon>
        <taxon>Diabrotica</taxon>
    </lineage>
</organism>
<dbReference type="RefSeq" id="XP_028153685.1">
    <property type="nucleotide sequence ID" value="XM_028297884.1"/>
</dbReference>
<sequence length="149" mass="17223">MCSQDSGYSSSSSIVVFDDSSNEINNYGTELDQVLTKFEEAVKNEPYYLLEASFPLDSYIIKVGLSPARQFTASVILCQHALKEELFYGRRISIDKFEWSNIINLFSQKMNDFFYVDEFDPVEFQCGDYCKIRQLVLDSIKFLVIEELV</sequence>
<accession>A0A6P7HD25</accession>
<protein>
    <submittedName>
        <fullName evidence="1">Uncharacterized protein LOC114347145</fullName>
    </submittedName>
</protein>
<gene>
    <name evidence="1" type="primary">LOC114347145</name>
</gene>
<dbReference type="InParanoid" id="A0A6P7HD25"/>
<evidence type="ECO:0000313" key="1">
    <source>
        <dbReference type="RefSeq" id="XP_028153685.1"/>
    </source>
</evidence>
<reference evidence="1" key="1">
    <citation type="submission" date="2025-08" db="UniProtKB">
        <authorList>
            <consortium name="RefSeq"/>
        </authorList>
    </citation>
    <scope>IDENTIFICATION</scope>
    <source>
        <tissue evidence="1">Whole insect</tissue>
    </source>
</reference>